<evidence type="ECO:0000256" key="3">
    <source>
        <dbReference type="SAM" id="MobiDB-lite"/>
    </source>
</evidence>
<feature type="region of interest" description="Disordered" evidence="3">
    <location>
        <begin position="1"/>
        <end position="54"/>
    </location>
</feature>
<organism evidence="4">
    <name type="scientific">Turnip crinkle virus</name>
    <name type="common">TCV</name>
    <dbReference type="NCBI Taxonomy" id="11988"/>
    <lineage>
        <taxon>Viruses</taxon>
        <taxon>Riboviria</taxon>
        <taxon>Orthornavirae</taxon>
        <taxon>Kitrinoviricota</taxon>
        <taxon>Tolucaviricetes</taxon>
        <taxon>Tolivirales</taxon>
        <taxon>Tombusviridae</taxon>
        <taxon>Procedovirinae</taxon>
        <taxon>Betacarmovirus</taxon>
        <taxon>Betacarmovirus brassicae</taxon>
    </lineage>
</organism>
<dbReference type="GO" id="GO:0046740">
    <property type="term" value="P:transport of virus in host, cell to cell"/>
    <property type="evidence" value="ECO:0007669"/>
    <property type="project" value="UniProtKB-KW"/>
</dbReference>
<proteinExistence type="predicted"/>
<organismHost>
    <name type="scientific">Brassica napus subsp. rapifera</name>
    <name type="common">rutabaga</name>
    <dbReference type="NCBI Taxonomy" id="3709"/>
</organismHost>
<accession>A0A481S1Z8</accession>
<protein>
    <submittedName>
        <fullName evidence="4">p8 movement protein</fullName>
    </submittedName>
</protein>
<feature type="compositionally biased region" description="Polar residues" evidence="3">
    <location>
        <begin position="11"/>
        <end position="21"/>
    </location>
</feature>
<evidence type="ECO:0000313" key="4">
    <source>
        <dbReference type="EMBL" id="QBG64838.1"/>
    </source>
</evidence>
<keyword evidence="1" id="KW-0813">Transport</keyword>
<sequence length="72" mass="7837">MDPERIPYDSLSEQNATGTRNTSKEKSAKKRLVASHAASSALNKKKDADTSSHGGTWVVVADKVEVTINFNF</sequence>
<dbReference type="Pfam" id="PF05318">
    <property type="entry name" value="Tombus_movement"/>
    <property type="match status" value="1"/>
</dbReference>
<dbReference type="EMBL" id="MK301398">
    <property type="protein sequence ID" value="QBG64838.1"/>
    <property type="molecule type" value="Genomic_RNA"/>
</dbReference>
<reference evidence="4" key="1">
    <citation type="submission" date="2018-12" db="EMBL/GenBank/DDBJ databases">
        <title>A new strain of Turnip crinkle virus (TCV) infecting Garlic mustard (Alliaria petiolata) in Germany.</title>
        <authorList>
            <person name="Gaafar Y.Z.A."/>
            <person name="Richert-Poggeler K.R."/>
            <person name="Ziebell H."/>
        </authorList>
    </citation>
    <scope>NUCLEOTIDE SEQUENCE</scope>
    <source>
        <strain evidence="4">Helmstedt EPV_18_002</strain>
    </source>
</reference>
<evidence type="ECO:0000256" key="1">
    <source>
        <dbReference type="ARBA" id="ARBA00022448"/>
    </source>
</evidence>
<organismHost>
    <name type="scientific">Hypomyces</name>
    <dbReference type="NCBI Taxonomy" id="5130"/>
</organismHost>
<organismHost>
    <name type="scientific">Moricandia arvensis</name>
    <name type="common">Purple mistress</name>
    <name type="synonym">Brassica arvensis</name>
    <dbReference type="NCBI Taxonomy" id="180540"/>
</organismHost>
<dbReference type="InterPro" id="IPR007982">
    <property type="entry name" value="Tombusvirus_movement"/>
</dbReference>
<keyword evidence="2" id="KW-0916">Viral movement protein</keyword>
<evidence type="ECO:0000256" key="2">
    <source>
        <dbReference type="ARBA" id="ARBA00023031"/>
    </source>
</evidence>
<name>A0A481S1Z8_TCV</name>